<feature type="transmembrane region" description="Helical" evidence="1">
    <location>
        <begin position="264"/>
        <end position="283"/>
    </location>
</feature>
<dbReference type="AlphaFoldDB" id="A0A1D8GBT9"/>
<dbReference type="STRING" id="1424294.Gferi_01335"/>
<name>A0A1D8GBT9_9FIRM</name>
<evidence type="ECO:0000313" key="3">
    <source>
        <dbReference type="Proteomes" id="UP000095743"/>
    </source>
</evidence>
<dbReference type="EMBL" id="CP017269">
    <property type="protein sequence ID" value="AOT68353.1"/>
    <property type="molecule type" value="Genomic_DNA"/>
</dbReference>
<feature type="transmembrane region" description="Helical" evidence="1">
    <location>
        <begin position="15"/>
        <end position="33"/>
    </location>
</feature>
<keyword evidence="1" id="KW-0812">Transmembrane</keyword>
<dbReference type="KEGG" id="gfe:Gferi_01335"/>
<gene>
    <name evidence="2" type="ORF">Gferi_01335</name>
</gene>
<keyword evidence="1" id="KW-0472">Membrane</keyword>
<dbReference type="PANTHER" id="PTHR35007">
    <property type="entry name" value="INTEGRAL MEMBRANE PROTEIN-RELATED"/>
    <property type="match status" value="1"/>
</dbReference>
<dbReference type="Proteomes" id="UP000095743">
    <property type="component" value="Chromosome"/>
</dbReference>
<evidence type="ECO:0000313" key="2">
    <source>
        <dbReference type="EMBL" id="AOT68353.1"/>
    </source>
</evidence>
<feature type="transmembrane region" description="Helical" evidence="1">
    <location>
        <begin position="121"/>
        <end position="140"/>
    </location>
</feature>
<keyword evidence="3" id="KW-1185">Reference proteome</keyword>
<proteinExistence type="predicted"/>
<evidence type="ECO:0008006" key="4">
    <source>
        <dbReference type="Google" id="ProtNLM"/>
    </source>
</evidence>
<keyword evidence="1" id="KW-1133">Transmembrane helix</keyword>
<organism evidence="2 3">
    <name type="scientific">Geosporobacter ferrireducens</name>
    <dbReference type="NCBI Taxonomy" id="1424294"/>
    <lineage>
        <taxon>Bacteria</taxon>
        <taxon>Bacillati</taxon>
        <taxon>Bacillota</taxon>
        <taxon>Clostridia</taxon>
        <taxon>Peptostreptococcales</taxon>
        <taxon>Thermotaleaceae</taxon>
        <taxon>Geosporobacter</taxon>
    </lineage>
</organism>
<feature type="transmembrane region" description="Helical" evidence="1">
    <location>
        <begin position="97"/>
        <end position="115"/>
    </location>
</feature>
<dbReference type="PANTHER" id="PTHR35007:SF2">
    <property type="entry name" value="PILUS ASSEMBLE PROTEIN"/>
    <property type="match status" value="1"/>
</dbReference>
<accession>A0A1D8GBT9</accession>
<feature type="transmembrane region" description="Helical" evidence="1">
    <location>
        <begin position="295"/>
        <end position="318"/>
    </location>
</feature>
<protein>
    <recommendedName>
        <fullName evidence="4">Type II secretion system protein GspF domain-containing protein</fullName>
    </recommendedName>
</protein>
<dbReference type="RefSeq" id="WP_069973906.1">
    <property type="nucleotide sequence ID" value="NZ_CP017269.1"/>
</dbReference>
<sequence length="321" mass="36767">MLIFSMLKDLDRMRILGIAMMMLSGCMILINLIRSIKQNTQIRGEVLVLKNEFYEKVDRGISKIKVLDGLKEELQLKYGVINGNTENKNRIAAVKTIFFLSILSLLCIVVFAYVIKIWYLVVPVAIGMLFFPYGVLFSLLHMKMSVLKDQFPDAVNVFISKYPAEKNKDKALQKTYVELENPMRFQFMRLARDLANKTDVEKAVYRFCKRINYIWTDIFGELLIMNHHSVGDIGPELNEFSLLMLEDQVMEAQQRAEISATKTVNFLVAAFVGIVVLINIAIFKAEAMNIYFQQYAGIASISIAVLTIIICLSLTFYFEKS</sequence>
<dbReference type="OrthoDB" id="9827598at2"/>
<reference evidence="2 3" key="1">
    <citation type="submission" date="2016-09" db="EMBL/GenBank/DDBJ databases">
        <title>Genomic analysis reveals versatility of anaerobic energy metabolism of Geosporobacter ferrireducens IRF9 of phylum Firmicutes.</title>
        <authorList>
            <person name="Kim S.-J."/>
        </authorList>
    </citation>
    <scope>NUCLEOTIDE SEQUENCE [LARGE SCALE GENOMIC DNA]</scope>
    <source>
        <strain evidence="2 3">IRF9</strain>
    </source>
</reference>
<evidence type="ECO:0000256" key="1">
    <source>
        <dbReference type="SAM" id="Phobius"/>
    </source>
</evidence>